<dbReference type="AlphaFoldDB" id="A0A9P7YVE1"/>
<keyword evidence="2" id="KW-1185">Reference proteome</keyword>
<sequence>MAQRDTTWMDPDEGALPEWMHFYIEVQTAENKRYRNAALAKEYKKAQAYFVLNMNGKLNSVDKELCKLQPSIKSRIEKLRAKYFLTTFKGSSRKIKEFTIWRMSTKCSPSDNWIALTLICQEAHRQTDETTFSNKLMWGVLINVLVPDSPYDNINDGLVYTDESVGSHLQRLDEKWIRISSKGKESSFIATNLTRQPRALDQDDEEASYVALGQKKGYLQGNLSRRR</sequence>
<name>A0A9P7YVE1_9HELO</name>
<dbReference type="Proteomes" id="UP000887226">
    <property type="component" value="Unassembled WGS sequence"/>
</dbReference>
<reference evidence="1" key="1">
    <citation type="journal article" date="2021" name="IMA Fungus">
        <title>Genomic characterization of three marine fungi, including Emericellopsis atlantica sp. nov. with signatures of a generalist lifestyle and marine biomass degradation.</title>
        <authorList>
            <person name="Hagestad O.C."/>
            <person name="Hou L."/>
            <person name="Andersen J.H."/>
            <person name="Hansen E.H."/>
            <person name="Altermark B."/>
            <person name="Li C."/>
            <person name="Kuhnert E."/>
            <person name="Cox R.J."/>
            <person name="Crous P.W."/>
            <person name="Spatafora J.W."/>
            <person name="Lail K."/>
            <person name="Amirebrahimi M."/>
            <person name="Lipzen A."/>
            <person name="Pangilinan J."/>
            <person name="Andreopoulos W."/>
            <person name="Hayes R.D."/>
            <person name="Ng V."/>
            <person name="Grigoriev I.V."/>
            <person name="Jackson S.A."/>
            <person name="Sutton T.D.S."/>
            <person name="Dobson A.D.W."/>
            <person name="Rama T."/>
        </authorList>
    </citation>
    <scope>NUCLEOTIDE SEQUENCE</scope>
    <source>
        <strain evidence="1">TRa3180A</strain>
    </source>
</reference>
<protein>
    <submittedName>
        <fullName evidence="1">Uncharacterized protein</fullName>
    </submittedName>
</protein>
<evidence type="ECO:0000313" key="1">
    <source>
        <dbReference type="EMBL" id="KAG9240679.1"/>
    </source>
</evidence>
<dbReference type="EMBL" id="MU254372">
    <property type="protein sequence ID" value="KAG9240679.1"/>
    <property type="molecule type" value="Genomic_DNA"/>
</dbReference>
<evidence type="ECO:0000313" key="2">
    <source>
        <dbReference type="Proteomes" id="UP000887226"/>
    </source>
</evidence>
<gene>
    <name evidence="1" type="ORF">BJ878DRAFT_483626</name>
</gene>
<accession>A0A9P7YVE1</accession>
<organism evidence="1 2">
    <name type="scientific">Calycina marina</name>
    <dbReference type="NCBI Taxonomy" id="1763456"/>
    <lineage>
        <taxon>Eukaryota</taxon>
        <taxon>Fungi</taxon>
        <taxon>Dikarya</taxon>
        <taxon>Ascomycota</taxon>
        <taxon>Pezizomycotina</taxon>
        <taxon>Leotiomycetes</taxon>
        <taxon>Helotiales</taxon>
        <taxon>Pezizellaceae</taxon>
        <taxon>Calycina</taxon>
    </lineage>
</organism>
<comment type="caution">
    <text evidence="1">The sequence shown here is derived from an EMBL/GenBank/DDBJ whole genome shotgun (WGS) entry which is preliminary data.</text>
</comment>
<proteinExistence type="predicted"/>